<evidence type="ECO:0000313" key="4">
    <source>
        <dbReference type="EMBL" id="KAF5197088.1"/>
    </source>
</evidence>
<protein>
    <submittedName>
        <fullName evidence="4">60S ribosomal protein L18</fullName>
    </submittedName>
</protein>
<evidence type="ECO:0000256" key="1">
    <source>
        <dbReference type="ARBA" id="ARBA00022980"/>
    </source>
</evidence>
<gene>
    <name evidence="4" type="ORF">FRX31_013325</name>
</gene>
<dbReference type="PANTHER" id="PTHR10934:SF2">
    <property type="entry name" value="LARGE RIBOSOMAL SUBUNIT PROTEIN EL18"/>
    <property type="match status" value="1"/>
</dbReference>
<comment type="caution">
    <text evidence="4">The sequence shown here is derived from an EMBL/GenBank/DDBJ whole genome shotgun (WGS) entry which is preliminary data.</text>
</comment>
<accession>A0A7J6WJE3</accession>
<dbReference type="InterPro" id="IPR000039">
    <property type="entry name" value="Ribosomal_eL18"/>
</dbReference>
<feature type="domain" description="Large ribosomal subunit protein uL15/eL18" evidence="3">
    <location>
        <begin position="26"/>
        <end position="81"/>
    </location>
</feature>
<keyword evidence="2" id="KW-0687">Ribonucleoprotein</keyword>
<evidence type="ECO:0000313" key="5">
    <source>
        <dbReference type="Proteomes" id="UP000554482"/>
    </source>
</evidence>
<organism evidence="4 5">
    <name type="scientific">Thalictrum thalictroides</name>
    <name type="common">Rue-anemone</name>
    <name type="synonym">Anemone thalictroides</name>
    <dbReference type="NCBI Taxonomy" id="46969"/>
    <lineage>
        <taxon>Eukaryota</taxon>
        <taxon>Viridiplantae</taxon>
        <taxon>Streptophyta</taxon>
        <taxon>Embryophyta</taxon>
        <taxon>Tracheophyta</taxon>
        <taxon>Spermatophyta</taxon>
        <taxon>Magnoliopsida</taxon>
        <taxon>Ranunculales</taxon>
        <taxon>Ranunculaceae</taxon>
        <taxon>Thalictroideae</taxon>
        <taxon>Thalictrum</taxon>
    </lineage>
</organism>
<reference evidence="4 5" key="1">
    <citation type="submission" date="2020-06" db="EMBL/GenBank/DDBJ databases">
        <title>Transcriptomic and genomic resources for Thalictrum thalictroides and T. hernandezii: Facilitating candidate gene discovery in an emerging model plant lineage.</title>
        <authorList>
            <person name="Arias T."/>
            <person name="Riano-Pachon D.M."/>
            <person name="Di Stilio V.S."/>
        </authorList>
    </citation>
    <scope>NUCLEOTIDE SEQUENCE [LARGE SCALE GENOMIC DNA]</scope>
    <source>
        <strain evidence="5">cv. WT478/WT964</strain>
        <tissue evidence="4">Leaves</tissue>
    </source>
</reference>
<dbReference type="Proteomes" id="UP000554482">
    <property type="component" value="Unassembled WGS sequence"/>
</dbReference>
<dbReference type="AlphaFoldDB" id="A0A7J6WJE3"/>
<dbReference type="GO" id="GO:0003723">
    <property type="term" value="F:RNA binding"/>
    <property type="evidence" value="ECO:0007669"/>
    <property type="project" value="TreeGrafter"/>
</dbReference>
<dbReference type="InterPro" id="IPR021131">
    <property type="entry name" value="Ribosomal_uL15/eL18"/>
</dbReference>
<dbReference type="Pfam" id="PF17135">
    <property type="entry name" value="Ribosomal_L18"/>
    <property type="match status" value="1"/>
</dbReference>
<proteinExistence type="predicted"/>
<name>A0A7J6WJE3_THATH</name>
<dbReference type="GO" id="GO:0006412">
    <property type="term" value="P:translation"/>
    <property type="evidence" value="ECO:0007669"/>
    <property type="project" value="InterPro"/>
</dbReference>
<dbReference type="OrthoDB" id="6353017at2759"/>
<keyword evidence="1 4" id="KW-0689">Ribosomal protein</keyword>
<dbReference type="EMBL" id="JABWDY010015117">
    <property type="protein sequence ID" value="KAF5197088.1"/>
    <property type="molecule type" value="Genomic_DNA"/>
</dbReference>
<dbReference type="Gene3D" id="3.100.10.10">
    <property type="match status" value="2"/>
</dbReference>
<dbReference type="PANTHER" id="PTHR10934">
    <property type="entry name" value="60S RIBOSOMAL PROTEIN L18"/>
    <property type="match status" value="1"/>
</dbReference>
<evidence type="ECO:0000259" key="3">
    <source>
        <dbReference type="Pfam" id="PF17135"/>
    </source>
</evidence>
<keyword evidence="5" id="KW-1185">Reference proteome</keyword>
<sequence length="127" mass="13911">MNGKESKIDVLVGAVTDDTRVYEVPTLKIVALRAPLGQNTVLLRGPKNVVEAVKHIGKAPCVPPSHTKPYVRSREESLKRLEEKGKAGDLRSKCVVMKAICFEANLAIKKQSSNSSDCSTLITYMMI</sequence>
<dbReference type="GO" id="GO:0003735">
    <property type="term" value="F:structural constituent of ribosome"/>
    <property type="evidence" value="ECO:0007669"/>
    <property type="project" value="InterPro"/>
</dbReference>
<evidence type="ECO:0000256" key="2">
    <source>
        <dbReference type="ARBA" id="ARBA00023274"/>
    </source>
</evidence>
<dbReference type="GO" id="GO:0022625">
    <property type="term" value="C:cytosolic large ribosomal subunit"/>
    <property type="evidence" value="ECO:0007669"/>
    <property type="project" value="TreeGrafter"/>
</dbReference>